<dbReference type="GO" id="GO:0000978">
    <property type="term" value="F:RNA polymerase II cis-regulatory region sequence-specific DNA binding"/>
    <property type="evidence" value="ECO:0007669"/>
    <property type="project" value="TreeGrafter"/>
</dbReference>
<reference evidence="11" key="1">
    <citation type="submission" date="2016-11" db="UniProtKB">
        <authorList>
            <consortium name="WormBaseParasite"/>
        </authorList>
    </citation>
    <scope>IDENTIFICATION</scope>
    <source>
        <strain evidence="11">pt0022</strain>
    </source>
</reference>
<keyword evidence="2" id="KW-0479">Metal-binding</keyword>
<dbReference type="InterPro" id="IPR013087">
    <property type="entry name" value="Znf_C2H2_type"/>
</dbReference>
<dbReference type="GO" id="GO:0008270">
    <property type="term" value="F:zinc ion binding"/>
    <property type="evidence" value="ECO:0007669"/>
    <property type="project" value="UniProtKB-KW"/>
</dbReference>
<dbReference type="STRING" id="6293.A0A1I8ERZ7"/>
<keyword evidence="8" id="KW-0539">Nucleus</keyword>
<organism evidence="11">
    <name type="scientific">Wuchereria bancrofti</name>
    <dbReference type="NCBI Taxonomy" id="6293"/>
    <lineage>
        <taxon>Eukaryota</taxon>
        <taxon>Metazoa</taxon>
        <taxon>Ecdysozoa</taxon>
        <taxon>Nematoda</taxon>
        <taxon>Chromadorea</taxon>
        <taxon>Rhabditida</taxon>
        <taxon>Spirurina</taxon>
        <taxon>Spiruromorpha</taxon>
        <taxon>Filarioidea</taxon>
        <taxon>Onchocercidae</taxon>
        <taxon>Wuchereria</taxon>
    </lineage>
</organism>
<keyword evidence="6" id="KW-0238">DNA-binding</keyword>
<name>A0A1I8ERZ7_WUCBA</name>
<dbReference type="AlphaFoldDB" id="A0A1I8ERZ7"/>
<evidence type="ECO:0000259" key="10">
    <source>
        <dbReference type="PROSITE" id="PS50157"/>
    </source>
</evidence>
<evidence type="ECO:0000256" key="8">
    <source>
        <dbReference type="ARBA" id="ARBA00023242"/>
    </source>
</evidence>
<evidence type="ECO:0000256" key="4">
    <source>
        <dbReference type="ARBA" id="ARBA00022771"/>
    </source>
</evidence>
<evidence type="ECO:0000256" key="1">
    <source>
        <dbReference type="ARBA" id="ARBA00004123"/>
    </source>
</evidence>
<comment type="subcellular location">
    <subcellularLocation>
        <location evidence="1">Nucleus</location>
    </subcellularLocation>
</comment>
<dbReference type="PANTHER" id="PTHR45891">
    <property type="entry name" value="ZINC FINGER HOMEOBOX PROTEIN"/>
    <property type="match status" value="1"/>
</dbReference>
<dbReference type="GO" id="GO:0000981">
    <property type="term" value="F:DNA-binding transcription factor activity, RNA polymerase II-specific"/>
    <property type="evidence" value="ECO:0007669"/>
    <property type="project" value="TreeGrafter"/>
</dbReference>
<dbReference type="SMART" id="SM00355">
    <property type="entry name" value="ZnF_C2H2"/>
    <property type="match status" value="4"/>
</dbReference>
<evidence type="ECO:0000256" key="6">
    <source>
        <dbReference type="ARBA" id="ARBA00023125"/>
    </source>
</evidence>
<evidence type="ECO:0000256" key="2">
    <source>
        <dbReference type="ARBA" id="ARBA00022723"/>
    </source>
</evidence>
<dbReference type="Pfam" id="PF00096">
    <property type="entry name" value="zf-C2H2"/>
    <property type="match status" value="2"/>
</dbReference>
<evidence type="ECO:0000256" key="5">
    <source>
        <dbReference type="ARBA" id="ARBA00022833"/>
    </source>
</evidence>
<dbReference type="PROSITE" id="PS00028">
    <property type="entry name" value="ZINC_FINGER_C2H2_1"/>
    <property type="match status" value="1"/>
</dbReference>
<dbReference type="PANTHER" id="PTHR45891:SF3">
    <property type="entry name" value="ZINC FINGER PROTEIN 2"/>
    <property type="match status" value="1"/>
</dbReference>
<dbReference type="Gene3D" id="3.30.160.60">
    <property type="entry name" value="Classic Zinc Finger"/>
    <property type="match status" value="1"/>
</dbReference>
<dbReference type="GO" id="GO:0005634">
    <property type="term" value="C:nucleus"/>
    <property type="evidence" value="ECO:0007669"/>
    <property type="project" value="UniProtKB-SubCell"/>
</dbReference>
<evidence type="ECO:0000256" key="9">
    <source>
        <dbReference type="PROSITE-ProRule" id="PRU00042"/>
    </source>
</evidence>
<evidence type="ECO:0000256" key="3">
    <source>
        <dbReference type="ARBA" id="ARBA00022737"/>
    </source>
</evidence>
<feature type="domain" description="C2H2-type" evidence="10">
    <location>
        <begin position="281"/>
        <end position="312"/>
    </location>
</feature>
<dbReference type="InterPro" id="IPR051968">
    <property type="entry name" value="ZnFinger_Homeobox_TR"/>
</dbReference>
<sequence length="624" mass="69530">MMAESFHPGTLAQYPCRIPTLRIAAITIIRAEGVSDASFDHTFNPYWLLFESIGLSLFKPKPKPCWTKQCVNNILPYHVLPQFDRVFERCFSQIETTPTERKCSSEVITESDEKQTYPIGLESIERGSGSLQPSNTVFYGSSTKLEGDSNSGIMDMDRLLQRTMILSTDADFTANRILQRVPMNLMNGSTQELASTSTTEDMPGSSSSASVFSATTLTARNSSKTLKCPKCNWHYKYQETLEIHMKEKHAGHEVKCIFCLHNRPHPRLARGESYSCGYKPYRCEICKYSTTTKGNLSIHMQSDKHLHAVQEMPPVTGNTIAISSGDLNAENLLQCMICSTYSTDNISKMIEHIGRQLKKDRSHPVIGDISVIQGVYHCNLCPYSTSLKANFQLHTRTDKHVQRTQMKKAFSGQRLVENLFSFIFMPQNPFLGKQVQKGYAALPSFSSCSKFSQITYDHGAVMDIEEEREGWRDDAFRRLANPIIIGILSVYYHSGSCYRLLLRMNMNHMREGGTAGISLSASAALPLALREHCESRAHSVRIAQLASMSSEAGCTSDGSSAPMAAISMSPSPETVLECRHCSFETTDAAGAIKHMQQHPPNVENTGTEQEGLSLETSCATIFHL</sequence>
<protein>
    <recommendedName>
        <fullName evidence="10">C2H2-type domain-containing protein</fullName>
    </recommendedName>
</protein>
<dbReference type="FunFam" id="3.30.160.60:FF:000081">
    <property type="entry name" value="Zinc finger homeobox protein 4"/>
    <property type="match status" value="1"/>
</dbReference>
<feature type="domain" description="C2H2-type" evidence="10">
    <location>
        <begin position="226"/>
        <end position="254"/>
    </location>
</feature>
<proteinExistence type="predicted"/>
<dbReference type="PROSITE" id="PS50157">
    <property type="entry name" value="ZINC_FINGER_C2H2_2"/>
    <property type="match status" value="2"/>
</dbReference>
<keyword evidence="7" id="KW-0371">Homeobox</keyword>
<keyword evidence="4 9" id="KW-0863">Zinc-finger</keyword>
<dbReference type="InterPro" id="IPR036236">
    <property type="entry name" value="Znf_C2H2_sf"/>
</dbReference>
<accession>A0A1I8ERZ7</accession>
<dbReference type="SUPFAM" id="SSF57667">
    <property type="entry name" value="beta-beta-alpha zinc fingers"/>
    <property type="match status" value="1"/>
</dbReference>
<evidence type="ECO:0000256" key="7">
    <source>
        <dbReference type="ARBA" id="ARBA00023155"/>
    </source>
</evidence>
<keyword evidence="3" id="KW-0677">Repeat</keyword>
<dbReference type="WBParaSite" id="maker-PairedContig_432-snap-gene-3.9-mRNA-1">
    <property type="protein sequence ID" value="maker-PairedContig_432-snap-gene-3.9-mRNA-1"/>
    <property type="gene ID" value="maker-PairedContig_432-snap-gene-3.9"/>
</dbReference>
<evidence type="ECO:0000313" key="11">
    <source>
        <dbReference type="WBParaSite" id="maker-PairedContig_432-snap-gene-3.9-mRNA-1"/>
    </source>
</evidence>
<keyword evidence="5" id="KW-0862">Zinc</keyword>